<evidence type="ECO:0000259" key="1">
    <source>
        <dbReference type="SMART" id="SM01232"/>
    </source>
</evidence>
<evidence type="ECO:0000313" key="2">
    <source>
        <dbReference type="EMBL" id="MCW3482965.1"/>
    </source>
</evidence>
<accession>A0ABT3IGL9</accession>
<dbReference type="PANTHER" id="PTHR22993:SF9">
    <property type="entry name" value="FORMAMIDOPYRIMIDINE-DNA GLYCOSYLASE"/>
    <property type="match status" value="1"/>
</dbReference>
<protein>
    <recommendedName>
        <fullName evidence="1">Formamidopyrimidine-DNA glycosylase H2TH DNA-binding domain-containing protein</fullName>
    </recommendedName>
</protein>
<dbReference type="InterPro" id="IPR015886">
    <property type="entry name" value="H2TH_FPG"/>
</dbReference>
<comment type="caution">
    <text evidence="2">The sequence shown here is derived from an EMBL/GenBank/DDBJ whole genome shotgun (WGS) entry which is preliminary data.</text>
</comment>
<feature type="domain" description="Formamidopyrimidine-DNA glycosylase H2TH DNA-binding" evidence="1">
    <location>
        <begin position="3"/>
        <end position="85"/>
    </location>
</feature>
<sequence>MSDELTIDYLKTQLAKKRITIKKYLIDQQYVLGIGNAYADEILWDARISPFSVCNKIPAAKAATLLKSIKQVLQDAEQKILKNHPDIINGEVRDFMRVHNSRLKQSPGGAEIQRDTSGGRKTYFTDEQELFS</sequence>
<name>A0ABT3IGL9_9BACT</name>
<dbReference type="PANTHER" id="PTHR22993">
    <property type="entry name" value="FORMAMIDOPYRIMIDINE-DNA GLYCOSYLASE"/>
    <property type="match status" value="1"/>
</dbReference>
<dbReference type="Gene3D" id="1.10.8.50">
    <property type="match status" value="1"/>
</dbReference>
<organism evidence="2 3">
    <name type="scientific">Chitinophaga nivalis</name>
    <dbReference type="NCBI Taxonomy" id="2991709"/>
    <lineage>
        <taxon>Bacteria</taxon>
        <taxon>Pseudomonadati</taxon>
        <taxon>Bacteroidota</taxon>
        <taxon>Chitinophagia</taxon>
        <taxon>Chitinophagales</taxon>
        <taxon>Chitinophagaceae</taxon>
        <taxon>Chitinophaga</taxon>
    </lineage>
</organism>
<keyword evidence="3" id="KW-1185">Reference proteome</keyword>
<dbReference type="SMART" id="SM01232">
    <property type="entry name" value="H2TH"/>
    <property type="match status" value="1"/>
</dbReference>
<dbReference type="EMBL" id="JAPDNS010000001">
    <property type="protein sequence ID" value="MCW3482965.1"/>
    <property type="molecule type" value="Genomic_DNA"/>
</dbReference>
<dbReference type="InterPro" id="IPR010979">
    <property type="entry name" value="Ribosomal_uS13-like_H2TH"/>
</dbReference>
<proteinExistence type="predicted"/>
<dbReference type="Pfam" id="PF06831">
    <property type="entry name" value="H2TH"/>
    <property type="match status" value="1"/>
</dbReference>
<dbReference type="Proteomes" id="UP001207742">
    <property type="component" value="Unassembled WGS sequence"/>
</dbReference>
<dbReference type="RefSeq" id="WP_264731731.1">
    <property type="nucleotide sequence ID" value="NZ_JAPDNR010000001.1"/>
</dbReference>
<reference evidence="2 3" key="1">
    <citation type="submission" date="2022-10" db="EMBL/GenBank/DDBJ databases">
        <title>Chitinophaga nivalis PC15 sp. nov., isolated from Pyeongchang county, South Korea.</title>
        <authorList>
            <person name="Trinh H.N."/>
        </authorList>
    </citation>
    <scope>NUCLEOTIDE SEQUENCE [LARGE SCALE GENOMIC DNA]</scope>
    <source>
        <strain evidence="2 3">PC14</strain>
    </source>
</reference>
<dbReference type="SUPFAM" id="SSF46946">
    <property type="entry name" value="S13-like H2TH domain"/>
    <property type="match status" value="1"/>
</dbReference>
<evidence type="ECO:0000313" key="3">
    <source>
        <dbReference type="Proteomes" id="UP001207742"/>
    </source>
</evidence>
<gene>
    <name evidence="2" type="ORF">OL497_03635</name>
</gene>